<dbReference type="Proteomes" id="UP000663848">
    <property type="component" value="Unassembled WGS sequence"/>
</dbReference>
<comment type="caution">
    <text evidence="1">The sequence shown here is derived from an EMBL/GenBank/DDBJ whole genome shotgun (WGS) entry which is preliminary data.</text>
</comment>
<gene>
    <name evidence="1" type="ORF">QYT958_LOCUS43275</name>
</gene>
<accession>A0A822DF84</accession>
<sequence length="49" mass="6155">PKFPPRQHDEEMRIMYELDHGVDEEDMSYLKQSFQKYALNRRFFYLIEL</sequence>
<organism evidence="1 2">
    <name type="scientific">Rotaria socialis</name>
    <dbReference type="NCBI Taxonomy" id="392032"/>
    <lineage>
        <taxon>Eukaryota</taxon>
        <taxon>Metazoa</taxon>
        <taxon>Spiralia</taxon>
        <taxon>Gnathifera</taxon>
        <taxon>Rotifera</taxon>
        <taxon>Eurotatoria</taxon>
        <taxon>Bdelloidea</taxon>
        <taxon>Philodinida</taxon>
        <taxon>Philodinidae</taxon>
        <taxon>Rotaria</taxon>
    </lineage>
</organism>
<feature type="non-terminal residue" evidence="1">
    <location>
        <position position="1"/>
    </location>
</feature>
<reference evidence="1" key="1">
    <citation type="submission" date="2021-02" db="EMBL/GenBank/DDBJ databases">
        <authorList>
            <person name="Nowell W R."/>
        </authorList>
    </citation>
    <scope>NUCLEOTIDE SEQUENCE</scope>
</reference>
<evidence type="ECO:0000313" key="2">
    <source>
        <dbReference type="Proteomes" id="UP000663848"/>
    </source>
</evidence>
<protein>
    <submittedName>
        <fullName evidence="1">Uncharacterized protein</fullName>
    </submittedName>
</protein>
<evidence type="ECO:0000313" key="1">
    <source>
        <dbReference type="EMBL" id="CAF5071350.1"/>
    </source>
</evidence>
<proteinExistence type="predicted"/>
<dbReference type="AlphaFoldDB" id="A0A822DF84"/>
<name>A0A822DF84_9BILA</name>
<dbReference type="EMBL" id="CAJOBR010060505">
    <property type="protein sequence ID" value="CAF5071350.1"/>
    <property type="molecule type" value="Genomic_DNA"/>
</dbReference>